<dbReference type="AlphaFoldDB" id="A0A6B8RN54"/>
<dbReference type="InterPro" id="IPR012349">
    <property type="entry name" value="Split_barrel_FMN-bd"/>
</dbReference>
<accession>A0A6B8RN54</accession>
<gene>
    <name evidence="2" type="ORF">EHS13_18930</name>
</gene>
<dbReference type="InterPro" id="IPR024029">
    <property type="entry name" value="Pyridox_Oxase_FMN-dep"/>
</dbReference>
<dbReference type="NCBIfam" id="TIGR04025">
    <property type="entry name" value="PPOX_FMN_DR2398"/>
    <property type="match status" value="1"/>
</dbReference>
<dbReference type="PANTHER" id="PTHR42815">
    <property type="entry name" value="FAD-BINDING, PUTATIVE (AFU_ORTHOLOGUE AFUA_6G07600)-RELATED"/>
    <property type="match status" value="1"/>
</dbReference>
<dbReference type="InterPro" id="IPR011576">
    <property type="entry name" value="Pyridox_Oxase_N"/>
</dbReference>
<dbReference type="Gene3D" id="2.30.110.10">
    <property type="entry name" value="Electron Transport, Fmn-binding Protein, Chain A"/>
    <property type="match status" value="1"/>
</dbReference>
<reference evidence="3" key="1">
    <citation type="submission" date="2018-11" db="EMBL/GenBank/DDBJ databases">
        <title>Complete genome sequence of Paenibacillus sp. ML311-T8.</title>
        <authorList>
            <person name="Nam Y.-D."/>
            <person name="Kang J."/>
            <person name="Chung W.-H."/>
            <person name="Park Y.S."/>
        </authorList>
    </citation>
    <scope>NUCLEOTIDE SEQUENCE [LARGE SCALE GENOMIC DNA]</scope>
    <source>
        <strain evidence="3">ML311-T8</strain>
    </source>
</reference>
<dbReference type="Pfam" id="PF01243">
    <property type="entry name" value="PNPOx_N"/>
    <property type="match status" value="1"/>
</dbReference>
<sequence length="196" mass="22197">MNDFSKIKDVITSSEELKAMLEPPHEHVVKKTITHIDPHIAGYLAMSSIFFLATSALDGRTDVSPRGDKLGFVKVLDERRLVFPDRMGNRRIDSLLNIVENPQMGMIFLIPGLEEVLRINGRAIITRSEEFIASMRWDGKTTGLAVVVEVEECFIHCPRAFKQAGMWNAENWFTKEELPSVNEMFRAHLVINGVSL</sequence>
<keyword evidence="3" id="KW-1185">Reference proteome</keyword>
<dbReference type="PANTHER" id="PTHR42815:SF2">
    <property type="entry name" value="FAD-BINDING, PUTATIVE (AFU_ORTHOLOGUE AFUA_6G07600)-RELATED"/>
    <property type="match status" value="1"/>
</dbReference>
<evidence type="ECO:0000313" key="3">
    <source>
        <dbReference type="Proteomes" id="UP000426246"/>
    </source>
</evidence>
<evidence type="ECO:0000259" key="1">
    <source>
        <dbReference type="Pfam" id="PF01243"/>
    </source>
</evidence>
<dbReference type="KEGG" id="ppsc:EHS13_18930"/>
<proteinExistence type="predicted"/>
<evidence type="ECO:0000313" key="2">
    <source>
        <dbReference type="EMBL" id="QGQ96806.1"/>
    </source>
</evidence>
<name>A0A6B8RN54_9BACL</name>
<protein>
    <submittedName>
        <fullName evidence="2">Pyridoxamine 5'-phosphate oxidase family protein</fullName>
    </submittedName>
</protein>
<dbReference type="OrthoDB" id="9796486at2"/>
<organism evidence="2 3">
    <name type="scientific">Paenibacillus psychroresistens</name>
    <dbReference type="NCBI Taxonomy" id="1778678"/>
    <lineage>
        <taxon>Bacteria</taxon>
        <taxon>Bacillati</taxon>
        <taxon>Bacillota</taxon>
        <taxon>Bacilli</taxon>
        <taxon>Bacillales</taxon>
        <taxon>Paenibacillaceae</taxon>
        <taxon>Paenibacillus</taxon>
    </lineage>
</organism>
<feature type="domain" description="Pyridoxamine 5'-phosphate oxidase N-terminal" evidence="1">
    <location>
        <begin position="37"/>
        <end position="137"/>
    </location>
</feature>
<dbReference type="SUPFAM" id="SSF50475">
    <property type="entry name" value="FMN-binding split barrel"/>
    <property type="match status" value="1"/>
</dbReference>
<dbReference type="EMBL" id="CP034235">
    <property type="protein sequence ID" value="QGQ96806.1"/>
    <property type="molecule type" value="Genomic_DNA"/>
</dbReference>
<dbReference type="Proteomes" id="UP000426246">
    <property type="component" value="Chromosome"/>
</dbReference>